<feature type="region of interest" description="Disordered" evidence="2">
    <location>
        <begin position="191"/>
        <end position="368"/>
    </location>
</feature>
<dbReference type="Proteomes" id="UP000059680">
    <property type="component" value="Chromosome 3"/>
</dbReference>
<evidence type="ECO:0000256" key="2">
    <source>
        <dbReference type="SAM" id="MobiDB-lite"/>
    </source>
</evidence>
<dbReference type="Gene3D" id="3.40.50.12660">
    <property type="match status" value="1"/>
</dbReference>
<evidence type="ECO:0000256" key="1">
    <source>
        <dbReference type="ARBA" id="ARBA00009005"/>
    </source>
</evidence>
<feature type="compositionally biased region" description="Basic residues" evidence="2">
    <location>
        <begin position="235"/>
        <end position="255"/>
    </location>
</feature>
<dbReference type="GO" id="GO:0005737">
    <property type="term" value="C:cytoplasm"/>
    <property type="evidence" value="ECO:0000318"/>
    <property type="project" value="GO_Central"/>
</dbReference>
<feature type="compositionally biased region" description="Basic residues" evidence="2">
    <location>
        <begin position="283"/>
        <end position="296"/>
    </location>
</feature>
<dbReference type="InParanoid" id="A0A0P0VY92"/>
<dbReference type="InterPro" id="IPR011600">
    <property type="entry name" value="Pept_C14_caspase"/>
</dbReference>
<dbReference type="Pfam" id="PF00656">
    <property type="entry name" value="Peptidase_C14"/>
    <property type="match status" value="1"/>
</dbReference>
<proteinExistence type="inferred from homology"/>
<dbReference type="GO" id="GO:0006508">
    <property type="term" value="P:proteolysis"/>
    <property type="evidence" value="ECO:0000318"/>
    <property type="project" value="GO_Central"/>
</dbReference>
<evidence type="ECO:0000313" key="4">
    <source>
        <dbReference type="EMBL" id="BAS84503.1"/>
    </source>
</evidence>
<dbReference type="InterPro" id="IPR050452">
    <property type="entry name" value="Metacaspase"/>
</dbReference>
<feature type="compositionally biased region" description="Pro residues" evidence="2">
    <location>
        <begin position="256"/>
        <end position="265"/>
    </location>
</feature>
<feature type="compositionally biased region" description="Basic and acidic residues" evidence="2">
    <location>
        <begin position="217"/>
        <end position="234"/>
    </location>
</feature>
<accession>A0A0P0VY92</accession>
<gene>
    <name evidence="4" type="ordered locus">Os03g0389000</name>
    <name evidence="4" type="ORF">OSNPB_030389000</name>
</gene>
<dbReference type="PANTHER" id="PTHR48104:SF42">
    <property type="entry name" value="OS03G0389000 PROTEIN"/>
    <property type="match status" value="1"/>
</dbReference>
<dbReference type="PaxDb" id="39947-A0A0P0VY92"/>
<organism evidence="4 5">
    <name type="scientific">Oryza sativa subsp. japonica</name>
    <name type="common">Rice</name>
    <dbReference type="NCBI Taxonomy" id="39947"/>
    <lineage>
        <taxon>Eukaryota</taxon>
        <taxon>Viridiplantae</taxon>
        <taxon>Streptophyta</taxon>
        <taxon>Embryophyta</taxon>
        <taxon>Tracheophyta</taxon>
        <taxon>Spermatophyta</taxon>
        <taxon>Magnoliopsida</taxon>
        <taxon>Liliopsida</taxon>
        <taxon>Poales</taxon>
        <taxon>Poaceae</taxon>
        <taxon>BOP clade</taxon>
        <taxon>Oryzoideae</taxon>
        <taxon>Oryzeae</taxon>
        <taxon>Oryzinae</taxon>
        <taxon>Oryza</taxon>
        <taxon>Oryza sativa</taxon>
    </lineage>
</organism>
<dbReference type="Gramene" id="Os03t0389000-00">
    <property type="protein sequence ID" value="Os03t0389000-00"/>
    <property type="gene ID" value="Os03g0389000"/>
</dbReference>
<evidence type="ECO:0000313" key="5">
    <source>
        <dbReference type="Proteomes" id="UP000059680"/>
    </source>
</evidence>
<dbReference type="OMA" id="RRDQRDH"/>
<protein>
    <submittedName>
        <fullName evidence="4">Os03g0389000 protein</fullName>
    </submittedName>
</protein>
<dbReference type="AlphaFoldDB" id="A0A0P0VY92"/>
<name>A0A0P0VY92_ORYSJ</name>
<dbReference type="PANTHER" id="PTHR48104">
    <property type="entry name" value="METACASPASE-4"/>
    <property type="match status" value="1"/>
</dbReference>
<feature type="domain" description="Peptidase C14 caspase" evidence="3">
    <location>
        <begin position="108"/>
        <end position="152"/>
    </location>
</feature>
<reference evidence="4 5" key="2">
    <citation type="journal article" date="2013" name="Plant Cell Physiol.">
        <title>Rice Annotation Project Database (RAP-DB): an integrative and interactive database for rice genomics.</title>
        <authorList>
            <person name="Sakai H."/>
            <person name="Lee S.S."/>
            <person name="Tanaka T."/>
            <person name="Numa H."/>
            <person name="Kim J."/>
            <person name="Kawahara Y."/>
            <person name="Wakimoto H."/>
            <person name="Yang C.C."/>
            <person name="Iwamoto M."/>
            <person name="Abe T."/>
            <person name="Yamada Y."/>
            <person name="Muto A."/>
            <person name="Inokuchi H."/>
            <person name="Ikemura T."/>
            <person name="Matsumoto T."/>
            <person name="Sasaki T."/>
            <person name="Itoh T."/>
        </authorList>
    </citation>
    <scope>NUCLEOTIDE SEQUENCE [LARGE SCALE GENOMIC DNA]</scope>
    <source>
        <strain evidence="5">cv. Nipponbare</strain>
    </source>
</reference>
<dbReference type="GO" id="GO:0004197">
    <property type="term" value="F:cysteine-type endopeptidase activity"/>
    <property type="evidence" value="ECO:0000318"/>
    <property type="project" value="GO_Central"/>
</dbReference>
<keyword evidence="5" id="KW-1185">Reference proteome</keyword>
<reference evidence="5" key="1">
    <citation type="journal article" date="2005" name="Nature">
        <title>The map-based sequence of the rice genome.</title>
        <authorList>
            <consortium name="International rice genome sequencing project (IRGSP)"/>
            <person name="Matsumoto T."/>
            <person name="Wu J."/>
            <person name="Kanamori H."/>
            <person name="Katayose Y."/>
            <person name="Fujisawa M."/>
            <person name="Namiki N."/>
            <person name="Mizuno H."/>
            <person name="Yamamoto K."/>
            <person name="Antonio B.A."/>
            <person name="Baba T."/>
            <person name="Sakata K."/>
            <person name="Nagamura Y."/>
            <person name="Aoki H."/>
            <person name="Arikawa K."/>
            <person name="Arita K."/>
            <person name="Bito T."/>
            <person name="Chiden Y."/>
            <person name="Fujitsuka N."/>
            <person name="Fukunaka R."/>
            <person name="Hamada M."/>
            <person name="Harada C."/>
            <person name="Hayashi A."/>
            <person name="Hijishita S."/>
            <person name="Honda M."/>
            <person name="Hosokawa S."/>
            <person name="Ichikawa Y."/>
            <person name="Idonuma A."/>
            <person name="Iijima M."/>
            <person name="Ikeda M."/>
            <person name="Ikeno M."/>
            <person name="Ito K."/>
            <person name="Ito S."/>
            <person name="Ito T."/>
            <person name="Ito Y."/>
            <person name="Ito Y."/>
            <person name="Iwabuchi A."/>
            <person name="Kamiya K."/>
            <person name="Karasawa W."/>
            <person name="Kurita K."/>
            <person name="Katagiri S."/>
            <person name="Kikuta A."/>
            <person name="Kobayashi H."/>
            <person name="Kobayashi N."/>
            <person name="Machita K."/>
            <person name="Maehara T."/>
            <person name="Masukawa M."/>
            <person name="Mizubayashi T."/>
            <person name="Mukai Y."/>
            <person name="Nagasaki H."/>
            <person name="Nagata Y."/>
            <person name="Naito S."/>
            <person name="Nakashima M."/>
            <person name="Nakama Y."/>
            <person name="Nakamichi Y."/>
            <person name="Nakamura M."/>
            <person name="Meguro A."/>
            <person name="Negishi M."/>
            <person name="Ohta I."/>
            <person name="Ohta T."/>
            <person name="Okamoto M."/>
            <person name="Ono N."/>
            <person name="Saji S."/>
            <person name="Sakaguchi M."/>
            <person name="Sakai K."/>
            <person name="Shibata M."/>
            <person name="Shimokawa T."/>
            <person name="Song J."/>
            <person name="Takazaki Y."/>
            <person name="Terasawa K."/>
            <person name="Tsugane M."/>
            <person name="Tsuji K."/>
            <person name="Ueda S."/>
            <person name="Waki K."/>
            <person name="Yamagata H."/>
            <person name="Yamamoto M."/>
            <person name="Yamamoto S."/>
            <person name="Yamane H."/>
            <person name="Yoshiki S."/>
            <person name="Yoshihara R."/>
            <person name="Yukawa K."/>
            <person name="Zhong H."/>
            <person name="Yano M."/>
            <person name="Yuan Q."/>
            <person name="Ouyang S."/>
            <person name="Liu J."/>
            <person name="Jones K.M."/>
            <person name="Gansberger K."/>
            <person name="Moffat K."/>
            <person name="Hill J."/>
            <person name="Bera J."/>
            <person name="Fadrosh D."/>
            <person name="Jin S."/>
            <person name="Johri S."/>
            <person name="Kim M."/>
            <person name="Overton L."/>
            <person name="Reardon M."/>
            <person name="Tsitrin T."/>
            <person name="Vuong H."/>
            <person name="Weaver B."/>
            <person name="Ciecko A."/>
            <person name="Tallon L."/>
            <person name="Jackson J."/>
            <person name="Pai G."/>
            <person name="Aken S.V."/>
            <person name="Utterback T."/>
            <person name="Reidmuller S."/>
            <person name="Feldblyum T."/>
            <person name="Hsiao J."/>
            <person name="Zismann V."/>
            <person name="Iobst S."/>
            <person name="de Vazeille A.R."/>
            <person name="Buell C.R."/>
            <person name="Ying K."/>
            <person name="Li Y."/>
            <person name="Lu T."/>
            <person name="Huang Y."/>
            <person name="Zhao Q."/>
            <person name="Feng Q."/>
            <person name="Zhang L."/>
            <person name="Zhu J."/>
            <person name="Weng Q."/>
            <person name="Mu J."/>
            <person name="Lu Y."/>
            <person name="Fan D."/>
            <person name="Liu Y."/>
            <person name="Guan J."/>
            <person name="Zhang Y."/>
            <person name="Yu S."/>
            <person name="Liu X."/>
            <person name="Zhang Y."/>
            <person name="Hong G."/>
            <person name="Han B."/>
            <person name="Choisne N."/>
            <person name="Demange N."/>
            <person name="Orjeda G."/>
            <person name="Samain S."/>
            <person name="Cattolico L."/>
            <person name="Pelletier E."/>
            <person name="Couloux A."/>
            <person name="Segurens B."/>
            <person name="Wincker P."/>
            <person name="D'Hont A."/>
            <person name="Scarpelli C."/>
            <person name="Weissenbach J."/>
            <person name="Salanoubat M."/>
            <person name="Quetier F."/>
            <person name="Yu Y."/>
            <person name="Kim H.R."/>
            <person name="Rambo T."/>
            <person name="Currie J."/>
            <person name="Collura K."/>
            <person name="Luo M."/>
            <person name="Yang T."/>
            <person name="Ammiraju J.S.S."/>
            <person name="Engler F."/>
            <person name="Soderlund C."/>
            <person name="Wing R.A."/>
            <person name="Palmer L.E."/>
            <person name="de la Bastide M."/>
            <person name="Spiegel L."/>
            <person name="Nascimento L."/>
            <person name="Zutavern T."/>
            <person name="O'Shaughnessy A."/>
            <person name="Dike S."/>
            <person name="Dedhia N."/>
            <person name="Preston R."/>
            <person name="Balija V."/>
            <person name="McCombie W.R."/>
            <person name="Chow T."/>
            <person name="Chen H."/>
            <person name="Chung M."/>
            <person name="Chen C."/>
            <person name="Shaw J."/>
            <person name="Wu H."/>
            <person name="Hsiao K."/>
            <person name="Chao Y."/>
            <person name="Chu M."/>
            <person name="Cheng C."/>
            <person name="Hour A."/>
            <person name="Lee P."/>
            <person name="Lin S."/>
            <person name="Lin Y."/>
            <person name="Liou J."/>
            <person name="Liu S."/>
            <person name="Hsing Y."/>
            <person name="Raghuvanshi S."/>
            <person name="Mohanty A."/>
            <person name="Bharti A.K."/>
            <person name="Gaur A."/>
            <person name="Gupta V."/>
            <person name="Kumar D."/>
            <person name="Ravi V."/>
            <person name="Vij S."/>
            <person name="Kapur A."/>
            <person name="Khurana P."/>
            <person name="Khurana P."/>
            <person name="Khurana J.P."/>
            <person name="Tyagi A.K."/>
            <person name="Gaikwad K."/>
            <person name="Singh A."/>
            <person name="Dalal V."/>
            <person name="Srivastava S."/>
            <person name="Dixit A."/>
            <person name="Pal A.K."/>
            <person name="Ghazi I.A."/>
            <person name="Yadav M."/>
            <person name="Pandit A."/>
            <person name="Bhargava A."/>
            <person name="Sureshbabu K."/>
            <person name="Batra K."/>
            <person name="Sharma T.R."/>
            <person name="Mohapatra T."/>
            <person name="Singh N.K."/>
            <person name="Messing J."/>
            <person name="Nelson A.B."/>
            <person name="Fuks G."/>
            <person name="Kavchok S."/>
            <person name="Keizer G."/>
            <person name="Linton E."/>
            <person name="Llaca V."/>
            <person name="Song R."/>
            <person name="Tanyolac B."/>
            <person name="Young S."/>
            <person name="Ho-Il K."/>
            <person name="Hahn J.H."/>
            <person name="Sangsakoo G."/>
            <person name="Vanavichit A."/>
            <person name="de Mattos Luiz.A.T."/>
            <person name="Zimmer P.D."/>
            <person name="Malone G."/>
            <person name="Dellagostin O."/>
            <person name="de Oliveira A.C."/>
            <person name="Bevan M."/>
            <person name="Bancroft I."/>
            <person name="Minx P."/>
            <person name="Cordum H."/>
            <person name="Wilson R."/>
            <person name="Cheng Z."/>
            <person name="Jin W."/>
            <person name="Jiang J."/>
            <person name="Leong S.A."/>
            <person name="Iwama H."/>
            <person name="Gojobori T."/>
            <person name="Itoh T."/>
            <person name="Niimura Y."/>
            <person name="Fujii Y."/>
            <person name="Habara T."/>
            <person name="Sakai H."/>
            <person name="Sato Y."/>
            <person name="Wilson G."/>
            <person name="Kumar K."/>
            <person name="McCouch S."/>
            <person name="Juretic N."/>
            <person name="Hoen D."/>
            <person name="Wright S."/>
            <person name="Bruskiewich R."/>
            <person name="Bureau T."/>
            <person name="Miyao A."/>
            <person name="Hirochika H."/>
            <person name="Nishikawa T."/>
            <person name="Kadowaki K."/>
            <person name="Sugiura M."/>
            <person name="Burr B."/>
            <person name="Sasaki T."/>
        </authorList>
    </citation>
    <scope>NUCLEOTIDE SEQUENCE [LARGE SCALE GENOMIC DNA]</scope>
    <source>
        <strain evidence="5">cv. Nipponbare</strain>
    </source>
</reference>
<sequence>MGCNCLVGKGGNTRPAATTSARPSSSRCAHCGAGLAVPRPGPGGAAAVTTVRCALCHRMTCVDRRGGRDLGGGGGGGALEASSSSWAPAEASFLRRDAPSGYPFVPGRKRALLVGVSYKGSSYELEGTVNDVDCMRRLLGESFGFPADSILVLTAGRGRPVEVADEGEPAGGDAVAGGRVRRRRLAGVPLLRPRRAEAGRERRRGGRLQRGALPRGLRAERQDPRRRDQRDHRPAPRRRREAPRHRGHVPQRHHPGPPLPLPPLPDGLLAVGEPLPPPGARQGHQRRPRHLHQRLQRRSEIRRQQRGGGGGDRGDDVQLHQGGGVGARDDVRAAAGGDAGDDPGGAAGEQRPAAPPRPPRLLRPQDDPVRRRAGAAALRVGGVRHLQETVSPVTKRFSLFPPRIRFYRALNLSAFIHLPASEIL</sequence>
<dbReference type="EMBL" id="AP014959">
    <property type="protein sequence ID" value="BAS84503.1"/>
    <property type="molecule type" value="Genomic_DNA"/>
</dbReference>
<reference evidence="4 5" key="3">
    <citation type="journal article" date="2013" name="Rice">
        <title>Improvement of the Oryza sativa Nipponbare reference genome using next generation sequence and optical map data.</title>
        <authorList>
            <person name="Kawahara Y."/>
            <person name="de la Bastide M."/>
            <person name="Hamilton J.P."/>
            <person name="Kanamori H."/>
            <person name="McCombie W.R."/>
            <person name="Ouyang S."/>
            <person name="Schwartz D.C."/>
            <person name="Tanaka T."/>
            <person name="Wu J."/>
            <person name="Zhou S."/>
            <person name="Childs K.L."/>
            <person name="Davidson R.M."/>
            <person name="Lin H."/>
            <person name="Quesada-Ocampo L."/>
            <person name="Vaillancourt B."/>
            <person name="Sakai H."/>
            <person name="Lee S.S."/>
            <person name="Kim J."/>
            <person name="Numa H."/>
            <person name="Itoh T."/>
            <person name="Buell C.R."/>
            <person name="Matsumoto T."/>
        </authorList>
    </citation>
    <scope>NUCLEOTIDE SEQUENCE [LARGE SCALE GENOMIC DNA]</scope>
    <source>
        <strain evidence="5">cv. Nipponbare</strain>
    </source>
</reference>
<dbReference type="eggNOG" id="KOG1546">
    <property type="taxonomic scope" value="Eukaryota"/>
</dbReference>
<evidence type="ECO:0000259" key="3">
    <source>
        <dbReference type="Pfam" id="PF00656"/>
    </source>
</evidence>
<comment type="similarity">
    <text evidence="1">Belongs to the peptidase C14B family.</text>
</comment>